<evidence type="ECO:0000256" key="7">
    <source>
        <dbReference type="ARBA" id="ARBA00022989"/>
    </source>
</evidence>
<evidence type="ECO:0000256" key="9">
    <source>
        <dbReference type="ARBA" id="ARBA00023136"/>
    </source>
</evidence>
<comment type="caution">
    <text evidence="11">The sequence shown here is derived from an EMBL/GenBank/DDBJ whole genome shotgun (WGS) entry which is preliminary data.</text>
</comment>
<evidence type="ECO:0000256" key="10">
    <source>
        <dbReference type="ARBA" id="ARBA00023180"/>
    </source>
</evidence>
<evidence type="ECO:0000256" key="3">
    <source>
        <dbReference type="ARBA" id="ARBA00022676"/>
    </source>
</evidence>
<dbReference type="InterPro" id="IPR038578">
    <property type="entry name" value="GT29-like_sf"/>
</dbReference>
<accession>A0AAD7XMU0</accession>
<dbReference type="InterPro" id="IPR001675">
    <property type="entry name" value="Glyco_trans_29"/>
</dbReference>
<dbReference type="Gene3D" id="3.90.1480.20">
    <property type="entry name" value="Glycosyl transferase family 29"/>
    <property type="match status" value="1"/>
</dbReference>
<evidence type="ECO:0000256" key="8">
    <source>
        <dbReference type="ARBA" id="ARBA00023034"/>
    </source>
</evidence>
<protein>
    <submittedName>
        <fullName evidence="11">Uncharacterized protein</fullName>
    </submittedName>
</protein>
<keyword evidence="8" id="KW-0333">Golgi apparatus</keyword>
<evidence type="ECO:0000256" key="2">
    <source>
        <dbReference type="ARBA" id="ARBA00006003"/>
    </source>
</evidence>
<dbReference type="GO" id="GO:0000139">
    <property type="term" value="C:Golgi membrane"/>
    <property type="evidence" value="ECO:0007669"/>
    <property type="project" value="UniProtKB-SubCell"/>
</dbReference>
<evidence type="ECO:0000256" key="1">
    <source>
        <dbReference type="ARBA" id="ARBA00004323"/>
    </source>
</evidence>
<dbReference type="Pfam" id="PF00777">
    <property type="entry name" value="Glyco_transf_29"/>
    <property type="match status" value="1"/>
</dbReference>
<keyword evidence="10" id="KW-0325">Glycoprotein</keyword>
<comment type="similarity">
    <text evidence="2">Belongs to the glycosyltransferase 29 family.</text>
</comment>
<proteinExistence type="inferred from homology"/>
<keyword evidence="9" id="KW-0472">Membrane</keyword>
<evidence type="ECO:0000256" key="4">
    <source>
        <dbReference type="ARBA" id="ARBA00022679"/>
    </source>
</evidence>
<dbReference type="AlphaFoldDB" id="A0AAD7XMU0"/>
<evidence type="ECO:0000313" key="11">
    <source>
        <dbReference type="EMBL" id="KAJ8607470.1"/>
    </source>
</evidence>
<sequence length="239" mass="27290">MRPRDLSAVDDISTFNDAPTLGFEDFVGRRTTFRYVNHVCTSSLARNRTGSLCRLVLSERADPSTFLTVYPSALGRTSLCYRFLAVHRAIDISDYQAYEKAACPRGTHHVVLSGTRGVLAALFMCHAVTLFGFNASHNARYPYHYYDRNRGNKKHDVRCDDLYIARLARRNPTRLRYNRKPDKRHKTHHLIGAVKDAFNIAGLPNKANRTKGGRVVVEKTRVVRHRKKMVVVRKPKHVA</sequence>
<keyword evidence="7" id="KW-1133">Transmembrane helix</keyword>
<keyword evidence="3" id="KW-0328">Glycosyltransferase</keyword>
<dbReference type="Proteomes" id="UP001230188">
    <property type="component" value="Unassembled WGS sequence"/>
</dbReference>
<keyword evidence="4" id="KW-0808">Transferase</keyword>
<organism evidence="11 12">
    <name type="scientific">Chrysophaeum taylorii</name>
    <dbReference type="NCBI Taxonomy" id="2483200"/>
    <lineage>
        <taxon>Eukaryota</taxon>
        <taxon>Sar</taxon>
        <taxon>Stramenopiles</taxon>
        <taxon>Ochrophyta</taxon>
        <taxon>Pelagophyceae</taxon>
        <taxon>Pelagomonadales</taxon>
        <taxon>Pelagomonadaceae</taxon>
        <taxon>Chrysophaeum</taxon>
    </lineage>
</organism>
<dbReference type="EMBL" id="JAQMWT010000216">
    <property type="protein sequence ID" value="KAJ8607470.1"/>
    <property type="molecule type" value="Genomic_DNA"/>
</dbReference>
<keyword evidence="6" id="KW-0735">Signal-anchor</keyword>
<evidence type="ECO:0000256" key="6">
    <source>
        <dbReference type="ARBA" id="ARBA00022968"/>
    </source>
</evidence>
<keyword evidence="12" id="KW-1185">Reference proteome</keyword>
<comment type="subcellular location">
    <subcellularLocation>
        <location evidence="1">Golgi apparatus membrane</location>
        <topology evidence="1">Single-pass type II membrane protein</topology>
    </subcellularLocation>
</comment>
<gene>
    <name evidence="11" type="ORF">CTAYLR_009423</name>
</gene>
<evidence type="ECO:0000256" key="5">
    <source>
        <dbReference type="ARBA" id="ARBA00022692"/>
    </source>
</evidence>
<evidence type="ECO:0000313" key="12">
    <source>
        <dbReference type="Proteomes" id="UP001230188"/>
    </source>
</evidence>
<dbReference type="GO" id="GO:0008373">
    <property type="term" value="F:sialyltransferase activity"/>
    <property type="evidence" value="ECO:0007669"/>
    <property type="project" value="InterPro"/>
</dbReference>
<keyword evidence="5" id="KW-0812">Transmembrane</keyword>
<reference evidence="11" key="1">
    <citation type="submission" date="2023-01" db="EMBL/GenBank/DDBJ databases">
        <title>Metagenome sequencing of chrysophaentin producing Chrysophaeum taylorii.</title>
        <authorList>
            <person name="Davison J."/>
            <person name="Bewley C."/>
        </authorList>
    </citation>
    <scope>NUCLEOTIDE SEQUENCE</scope>
    <source>
        <strain evidence="11">NIES-1699</strain>
    </source>
</reference>
<name>A0AAD7XMU0_9STRA</name>